<dbReference type="Gene3D" id="3.40.50.920">
    <property type="match status" value="1"/>
</dbReference>
<dbReference type="SUPFAM" id="SSF52922">
    <property type="entry name" value="TK C-terminal domain-like"/>
    <property type="match status" value="1"/>
</dbReference>
<dbReference type="PANTHER" id="PTHR11516:SF2">
    <property type="entry name" value="PYRUVATE DEHYDROGENASE ALPHA SUBUNIT"/>
    <property type="match status" value="1"/>
</dbReference>
<dbReference type="EMBL" id="HQ609499">
    <property type="protein sequence ID" value="ADQ55477.1"/>
    <property type="molecule type" value="Genomic_DNA"/>
</dbReference>
<dbReference type="Pfam" id="PF00676">
    <property type="entry name" value="E1_dh"/>
    <property type="match status" value="1"/>
</dbReference>
<dbReference type="AlphaFoldDB" id="G8DB21"/>
<dbReference type="InterPro" id="IPR029061">
    <property type="entry name" value="THDP-binding"/>
</dbReference>
<accession>G8DB21</accession>
<dbReference type="SUPFAM" id="SSF52518">
    <property type="entry name" value="Thiamin diphosphate-binding fold (THDP-binding)"/>
    <property type="match status" value="2"/>
</dbReference>
<comment type="cofactor">
    <cofactor evidence="1">
        <name>thiamine diphosphate</name>
        <dbReference type="ChEBI" id="CHEBI:58937"/>
    </cofactor>
</comment>
<dbReference type="GO" id="GO:0016624">
    <property type="term" value="F:oxidoreductase activity, acting on the aldehyde or oxo group of donors, disulfide as acceptor"/>
    <property type="evidence" value="ECO:0007669"/>
    <property type="project" value="InterPro"/>
</dbReference>
<evidence type="ECO:0000256" key="2">
    <source>
        <dbReference type="ARBA" id="ARBA00023002"/>
    </source>
</evidence>
<dbReference type="CDD" id="cd07036">
    <property type="entry name" value="TPP_PYR_E1-PDHc-beta_like"/>
    <property type="match status" value="1"/>
</dbReference>
<dbReference type="PANTHER" id="PTHR11516">
    <property type="entry name" value="PYRUVATE DEHYDROGENASE E1 COMPONENT, ALPHA SUBUNIT BACTERIAL AND ORGANELLAR"/>
    <property type="match status" value="1"/>
</dbReference>
<feature type="domain" description="Transketolase-like pyrimidine-binding" evidence="4">
    <location>
        <begin position="330"/>
        <end position="506"/>
    </location>
</feature>
<dbReference type="InterPro" id="IPR009014">
    <property type="entry name" value="Transketo_C/PFOR_II"/>
</dbReference>
<evidence type="ECO:0000256" key="1">
    <source>
        <dbReference type="ARBA" id="ARBA00001964"/>
    </source>
</evidence>
<reference evidence="5" key="1">
    <citation type="journal article" date="2011" name="ACS Chem. Biol.">
        <title>Meta-omic Characterization of the Marine Invertebrate Microbial Consortium That Produces the Chemotherapeutic Natural Product ET-743.</title>
        <authorList>
            <person name="Rath C.M."/>
            <person name="Janto B."/>
            <person name="Earl J."/>
            <person name="Ahmed A."/>
            <person name="Hu F.Z."/>
            <person name="Hiller L."/>
            <person name="Dahlgren M."/>
            <person name="Kreft R."/>
            <person name="Yu F."/>
            <person name="Wolff J.J."/>
            <person name="Kweon H.K."/>
            <person name="Christiansen M.A."/>
            <person name="Hakansson K."/>
            <person name="Williams R.M."/>
            <person name="Ehrlich G.D."/>
            <person name="Sherman D.H."/>
        </authorList>
    </citation>
    <scope>NUCLEOTIDE SEQUENCE</scope>
</reference>
<evidence type="ECO:0000259" key="4">
    <source>
        <dbReference type="SMART" id="SM00861"/>
    </source>
</evidence>
<dbReference type="Pfam" id="PF02779">
    <property type="entry name" value="Transket_pyr"/>
    <property type="match status" value="1"/>
</dbReference>
<name>G8DB21_9ZZZZ</name>
<dbReference type="Pfam" id="PF02780">
    <property type="entry name" value="Transketolase_C"/>
    <property type="match status" value="1"/>
</dbReference>
<dbReference type="GO" id="GO:0006086">
    <property type="term" value="P:pyruvate decarboxylation to acetyl-CoA"/>
    <property type="evidence" value="ECO:0007669"/>
    <property type="project" value="TreeGrafter"/>
</dbReference>
<keyword evidence="5" id="KW-0670">Pyruvate</keyword>
<keyword evidence="2" id="KW-0560">Oxidoreductase</keyword>
<protein>
    <submittedName>
        <fullName evidence="5">Pyruvate dehydrogenase E1 component</fullName>
    </submittedName>
</protein>
<dbReference type="CDD" id="cd02000">
    <property type="entry name" value="TPP_E1_PDC_ADC_BCADC"/>
    <property type="match status" value="1"/>
</dbReference>
<dbReference type="InterPro" id="IPR050642">
    <property type="entry name" value="PDH_E1_Alpha_Subunit"/>
</dbReference>
<dbReference type="SMART" id="SM00861">
    <property type="entry name" value="Transket_pyr"/>
    <property type="match status" value="1"/>
</dbReference>
<dbReference type="Gene3D" id="3.40.50.970">
    <property type="match status" value="2"/>
</dbReference>
<gene>
    <name evidence="5" type="ORF">ETU_000010</name>
</gene>
<dbReference type="InterPro" id="IPR001017">
    <property type="entry name" value="DH_E1"/>
</dbReference>
<dbReference type="InterPro" id="IPR005475">
    <property type="entry name" value="Transketolase-like_Pyr-bd"/>
</dbReference>
<evidence type="ECO:0000313" key="5">
    <source>
        <dbReference type="EMBL" id="ADQ55477.1"/>
    </source>
</evidence>
<keyword evidence="3" id="KW-0786">Thiamine pyrophosphate</keyword>
<organism evidence="5">
    <name type="scientific">uncultured organism</name>
    <dbReference type="NCBI Taxonomy" id="155900"/>
    <lineage>
        <taxon>unclassified sequences</taxon>
        <taxon>environmental samples</taxon>
    </lineage>
</organism>
<evidence type="ECO:0000256" key="3">
    <source>
        <dbReference type="ARBA" id="ARBA00023052"/>
    </source>
</evidence>
<sequence>MNSISSIYLKNNKILTEKIIKKCMLIRLVEERLLQAFSEGELYGTIHTCIGQELIGVMACQFINQTDTIFSNHRCHGHFLSFTNDVEGLISEIYGKKTGVCSGIGGSQHLYKNNFYSNGIQGGFMPVAAGLAYSFKENNKIAIIFIGDGTLGEGILYETYNIIALLKLPLLIILENNLYAQSTHQKETLSGDILKRAQAFNIYADKSDIWNWNSLYKKMEFMINYVRHYRSPAFLEVSCYRLKAHSKGDDDRDENEINFYKKKDPVKIIMDQIFHKLQKKSIISLIKERIENAIYKAKKDVYANYKIYQYKNYNIFNNYQNLYVHCKKNKRISTLLNNTLHNLMKENSNIILLGEDIKDPYGGAFKITKGLSSKFPDRVINTPISEAAIVGFSCGMSLSGLLPIVEIMFGDFITLAFDQILNHASKLKYMYNYNVSTPIIIRTPMGGGRGYGPTHSQTLEKHFLGIPGIRIFAINNLFNPEILYKSILKNNQELSIIIENKILYTKNLLSFPLKGYFYKFKDYPQPTIMMLPKSNLIDITLITYGGLVDIIVEIIEELFEEHDLIAQLICPIQIYPCQLSEFSNLIKKSSLIVLIEEGQGFANFSSEMLSQLIENDKFKNCNFLRCSSEPSPIPASIYLEDKMLPNKTNILRNILEIYNEKKNVNSKI</sequence>
<dbReference type="InterPro" id="IPR033248">
    <property type="entry name" value="Transketolase_C"/>
</dbReference>
<proteinExistence type="predicted"/>